<dbReference type="InterPro" id="IPR040256">
    <property type="entry name" value="At4g02000-like"/>
</dbReference>
<evidence type="ECO:0000313" key="3">
    <source>
        <dbReference type="EMBL" id="KAF3573037.1"/>
    </source>
</evidence>
<evidence type="ECO:0000313" key="4">
    <source>
        <dbReference type="Proteomes" id="UP000712600"/>
    </source>
</evidence>
<feature type="region of interest" description="Disordered" evidence="1">
    <location>
        <begin position="456"/>
        <end position="479"/>
    </location>
</feature>
<evidence type="ECO:0000259" key="2">
    <source>
        <dbReference type="Pfam" id="PF14392"/>
    </source>
</evidence>
<reference evidence="3" key="1">
    <citation type="submission" date="2019-12" db="EMBL/GenBank/DDBJ databases">
        <title>Genome sequencing and annotation of Brassica cretica.</title>
        <authorList>
            <person name="Studholme D.J."/>
            <person name="Sarris P."/>
        </authorList>
    </citation>
    <scope>NUCLEOTIDE SEQUENCE</scope>
    <source>
        <strain evidence="3">PFS-109/04</strain>
        <tissue evidence="3">Leaf</tissue>
    </source>
</reference>
<comment type="caution">
    <text evidence="3">The sequence shown here is derived from an EMBL/GenBank/DDBJ whole genome shotgun (WGS) entry which is preliminary data.</text>
</comment>
<dbReference type="AlphaFoldDB" id="A0A8S9RL89"/>
<dbReference type="InterPro" id="IPR025836">
    <property type="entry name" value="Zn_knuckle_CX2CX4HX4C"/>
</dbReference>
<organism evidence="3 4">
    <name type="scientific">Brassica cretica</name>
    <name type="common">Mustard</name>
    <dbReference type="NCBI Taxonomy" id="69181"/>
    <lineage>
        <taxon>Eukaryota</taxon>
        <taxon>Viridiplantae</taxon>
        <taxon>Streptophyta</taxon>
        <taxon>Embryophyta</taxon>
        <taxon>Tracheophyta</taxon>
        <taxon>Spermatophyta</taxon>
        <taxon>Magnoliopsida</taxon>
        <taxon>eudicotyledons</taxon>
        <taxon>Gunneridae</taxon>
        <taxon>Pentapetalae</taxon>
        <taxon>rosids</taxon>
        <taxon>malvids</taxon>
        <taxon>Brassicales</taxon>
        <taxon>Brassicaceae</taxon>
        <taxon>Brassiceae</taxon>
        <taxon>Brassica</taxon>
    </lineage>
</organism>
<accession>A0A8S9RL89</accession>
<dbReference type="PANTHER" id="PTHR31286">
    <property type="entry name" value="GLYCINE-RICH CELL WALL STRUCTURAL PROTEIN 1.8-LIKE"/>
    <property type="match status" value="1"/>
</dbReference>
<name>A0A8S9RL89_BRACR</name>
<protein>
    <recommendedName>
        <fullName evidence="2">Zinc knuckle CX2CX4HX4C domain-containing protein</fullName>
    </recommendedName>
</protein>
<dbReference type="Proteomes" id="UP000712600">
    <property type="component" value="Unassembled WGS sequence"/>
</dbReference>
<feature type="region of interest" description="Disordered" evidence="1">
    <location>
        <begin position="399"/>
        <end position="434"/>
    </location>
</feature>
<gene>
    <name evidence="3" type="ORF">F2Q69_00059278</name>
</gene>
<dbReference type="EMBL" id="QGKX02000095">
    <property type="protein sequence ID" value="KAF3573037.1"/>
    <property type="molecule type" value="Genomic_DNA"/>
</dbReference>
<feature type="compositionally biased region" description="Basic residues" evidence="1">
    <location>
        <begin position="202"/>
        <end position="218"/>
    </location>
</feature>
<proteinExistence type="predicted"/>
<dbReference type="Pfam" id="PF14392">
    <property type="entry name" value="zf-CCHC_4"/>
    <property type="match status" value="1"/>
</dbReference>
<feature type="region of interest" description="Disordered" evidence="1">
    <location>
        <begin position="196"/>
        <end position="237"/>
    </location>
</feature>
<feature type="compositionally biased region" description="Basic and acidic residues" evidence="1">
    <location>
        <begin position="399"/>
        <end position="408"/>
    </location>
</feature>
<sequence length="479" mass="54916">MLDWGPKGKFGPPLPHDDYPWVIPFWVQLIGIPLHLWTVKNLKEIGSRLGHVDTLELLEGRMLIDVDSRRPLKFKRKAESPEGEEVTIAFKYEMLFKHCSICGLMSHEKGYCPSLSRSQSQAERGDVFARVQLPPNSASQNSIRNYHNTGLELTRQPSLREHHSSAVQARHPIAPRSHVYGDRQYDAEAYLRRNRGDENRYGSHKNRIVRGRDKHKSKRYGDSRYGSGPYDRKYGNTWRQKPRQDKTIVYDDVAGQVSGSRDVVTSDVAAEDNTTVRTKGATRSLTYSSLNKEDANAMEDDQMIGALNDMELVDHIDEAERGDVFARVQLPPNSARQNSIRNYHNTGLELTRQPSLREHHSSAVQARHPIAPRSHVYGDRQYDAEAYLRRIRGDENRYGSHKDRIVRGRDKHKSKRYGDSRYGNGPYDRKYGNTWRQKPRQDKTIVYDDVAGQVSGSRDVVTSDVVPYEHSSNSKEKAH</sequence>
<dbReference type="PANTHER" id="PTHR31286:SF162">
    <property type="entry name" value="DUF4283 DOMAIN-CONTAINING PROTEIN-RELATED"/>
    <property type="match status" value="1"/>
</dbReference>
<feature type="domain" description="Zinc knuckle CX2CX4HX4C" evidence="2">
    <location>
        <begin position="66"/>
        <end position="113"/>
    </location>
</feature>
<evidence type="ECO:0000256" key="1">
    <source>
        <dbReference type="SAM" id="MobiDB-lite"/>
    </source>
</evidence>